<accession>A0A9P9AC49</accession>
<keyword evidence="1" id="KW-0472">Membrane</keyword>
<dbReference type="PANTHER" id="PTHR34414:SF1">
    <property type="entry name" value="SUBTILISIN-LIKE SERINE PROTEASE"/>
    <property type="match status" value="1"/>
</dbReference>
<keyword evidence="1" id="KW-0812">Transmembrane</keyword>
<feature type="transmembrane region" description="Helical" evidence="1">
    <location>
        <begin position="225"/>
        <end position="252"/>
    </location>
</feature>
<protein>
    <submittedName>
        <fullName evidence="2">Uncharacterized protein</fullName>
    </submittedName>
</protein>
<dbReference type="OrthoDB" id="5086500at2759"/>
<dbReference type="EMBL" id="JAGSXJ010000007">
    <property type="protein sequence ID" value="KAH6689854.1"/>
    <property type="molecule type" value="Genomic_DNA"/>
</dbReference>
<reference evidence="2" key="1">
    <citation type="journal article" date="2021" name="Nat. Commun.">
        <title>Genetic determinants of endophytism in the Arabidopsis root mycobiome.</title>
        <authorList>
            <person name="Mesny F."/>
            <person name="Miyauchi S."/>
            <person name="Thiergart T."/>
            <person name="Pickel B."/>
            <person name="Atanasova L."/>
            <person name="Karlsson M."/>
            <person name="Huettel B."/>
            <person name="Barry K.W."/>
            <person name="Haridas S."/>
            <person name="Chen C."/>
            <person name="Bauer D."/>
            <person name="Andreopoulos W."/>
            <person name="Pangilinan J."/>
            <person name="LaButti K."/>
            <person name="Riley R."/>
            <person name="Lipzen A."/>
            <person name="Clum A."/>
            <person name="Drula E."/>
            <person name="Henrissat B."/>
            <person name="Kohler A."/>
            <person name="Grigoriev I.V."/>
            <person name="Martin F.M."/>
            <person name="Hacquard S."/>
        </authorList>
    </citation>
    <scope>NUCLEOTIDE SEQUENCE</scope>
    <source>
        <strain evidence="2">MPI-SDFR-AT-0117</strain>
    </source>
</reference>
<dbReference type="PANTHER" id="PTHR34414">
    <property type="entry name" value="HET DOMAIN-CONTAINING PROTEIN-RELATED"/>
    <property type="match status" value="1"/>
</dbReference>
<feature type="transmembrane region" description="Helical" evidence="1">
    <location>
        <begin position="195"/>
        <end position="213"/>
    </location>
</feature>
<evidence type="ECO:0000313" key="2">
    <source>
        <dbReference type="EMBL" id="KAH6689854.1"/>
    </source>
</evidence>
<evidence type="ECO:0000313" key="3">
    <source>
        <dbReference type="Proteomes" id="UP000770015"/>
    </source>
</evidence>
<proteinExistence type="predicted"/>
<name>A0A9P9AC49_9PEZI</name>
<keyword evidence="3" id="KW-1185">Reference proteome</keyword>
<organism evidence="2 3">
    <name type="scientific">Plectosphaerella plurivora</name>
    <dbReference type="NCBI Taxonomy" id="936078"/>
    <lineage>
        <taxon>Eukaryota</taxon>
        <taxon>Fungi</taxon>
        <taxon>Dikarya</taxon>
        <taxon>Ascomycota</taxon>
        <taxon>Pezizomycotina</taxon>
        <taxon>Sordariomycetes</taxon>
        <taxon>Hypocreomycetidae</taxon>
        <taxon>Glomerellales</taxon>
        <taxon>Plectosphaerellaceae</taxon>
        <taxon>Plectosphaerella</taxon>
    </lineage>
</organism>
<keyword evidence="1" id="KW-1133">Transmembrane helix</keyword>
<gene>
    <name evidence="2" type="ORF">F5X68DRAFT_204368</name>
</gene>
<comment type="caution">
    <text evidence="2">The sequence shown here is derived from an EMBL/GenBank/DDBJ whole genome shotgun (WGS) entry which is preliminary data.</text>
</comment>
<dbReference type="Proteomes" id="UP000770015">
    <property type="component" value="Unassembled WGS sequence"/>
</dbReference>
<sequence length="267" mass="30954">MDDVVSVKALLLREMAPTRLSRLYSLLFLASNQSNISPLHHQGIKGRTICVTERPDLHLVWHYNRIFVKPIPAILYLGPQVLVDYIKDTRDEDGNSLSMDIAGFMRSYSRLLEHESDFRIAQKLNLLPSWINWQTWCHTVLPYMHLLDHQVGRRYHYGEIRLTRLNFWHTVLRGCSYAQVHHNYATFLGRFGPPYLFIFGAVTVILTALQVGIDTFPNGSRYHDMAATFVPFSLILTVMGLAFLPTLILFFGAKELYFYFFKHNTLS</sequence>
<dbReference type="InterPro" id="IPR046536">
    <property type="entry name" value="DUF6601"/>
</dbReference>
<dbReference type="Pfam" id="PF20246">
    <property type="entry name" value="DUF6601"/>
    <property type="match status" value="1"/>
</dbReference>
<evidence type="ECO:0000256" key="1">
    <source>
        <dbReference type="SAM" id="Phobius"/>
    </source>
</evidence>
<dbReference type="AlphaFoldDB" id="A0A9P9AC49"/>